<dbReference type="RefSeq" id="WP_349246594.1">
    <property type="nucleotide sequence ID" value="NZ_JASCXX010000030.1"/>
</dbReference>
<organism evidence="4 5">
    <name type="scientific">Anaerobaca lacustris</name>
    <dbReference type="NCBI Taxonomy" id="3044600"/>
    <lineage>
        <taxon>Bacteria</taxon>
        <taxon>Pseudomonadati</taxon>
        <taxon>Planctomycetota</taxon>
        <taxon>Phycisphaerae</taxon>
        <taxon>Sedimentisphaerales</taxon>
        <taxon>Anaerobacaceae</taxon>
        <taxon>Anaerobaca</taxon>
    </lineage>
</organism>
<dbReference type="SUPFAM" id="SSF54928">
    <property type="entry name" value="RNA-binding domain, RBD"/>
    <property type="match status" value="1"/>
</dbReference>
<sequence length="135" mass="12995">MNIYVGNLAHEATENDLRELFAGHGEVESASIITDRFSGESRGFGFVEMPNKTEAAEAIEALNGHDLKGRSITVNEAKPKAPKRGGGGGGGGYGGGGGGGRGRGGGGGGGGYGGGGGRGRSGGGGGGGGGGGRRY</sequence>
<feature type="compositionally biased region" description="Gly residues" evidence="2">
    <location>
        <begin position="84"/>
        <end position="135"/>
    </location>
</feature>
<dbReference type="PANTHER" id="PTHR48027">
    <property type="entry name" value="HETEROGENEOUS NUCLEAR RIBONUCLEOPROTEIN 87F-RELATED"/>
    <property type="match status" value="1"/>
</dbReference>
<proteinExistence type="predicted"/>
<comment type="caution">
    <text evidence="4">The sequence shown here is derived from an EMBL/GenBank/DDBJ whole genome shotgun (WGS) entry which is preliminary data.</text>
</comment>
<dbReference type="Pfam" id="PF00076">
    <property type="entry name" value="RRM_1"/>
    <property type="match status" value="1"/>
</dbReference>
<evidence type="ECO:0000256" key="1">
    <source>
        <dbReference type="ARBA" id="ARBA00022884"/>
    </source>
</evidence>
<evidence type="ECO:0000259" key="3">
    <source>
        <dbReference type="PROSITE" id="PS50102"/>
    </source>
</evidence>
<dbReference type="AlphaFoldDB" id="A0AAW6U6K7"/>
<reference evidence="4" key="1">
    <citation type="submission" date="2023-05" db="EMBL/GenBank/DDBJ databases">
        <title>Anaerotaeda fermentans gen. nov., sp. nov., a novel anaerobic planctomycete of the new family within the order Sedimentisphaerales isolated from Taman Peninsula, Russia.</title>
        <authorList>
            <person name="Khomyakova M.A."/>
            <person name="Merkel A.Y."/>
            <person name="Slobodkin A.I."/>
        </authorList>
    </citation>
    <scope>NUCLEOTIDE SEQUENCE</scope>
    <source>
        <strain evidence="4">M17dextr</strain>
    </source>
</reference>
<keyword evidence="5" id="KW-1185">Reference proteome</keyword>
<dbReference type="CDD" id="cd21608">
    <property type="entry name" value="RRM2_NsCP33_like"/>
    <property type="match status" value="1"/>
</dbReference>
<dbReference type="InterPro" id="IPR012677">
    <property type="entry name" value="Nucleotide-bd_a/b_plait_sf"/>
</dbReference>
<dbReference type="EMBL" id="JASCXX010000030">
    <property type="protein sequence ID" value="MDI6451186.1"/>
    <property type="molecule type" value="Genomic_DNA"/>
</dbReference>
<evidence type="ECO:0000313" key="4">
    <source>
        <dbReference type="EMBL" id="MDI6451186.1"/>
    </source>
</evidence>
<accession>A0AAW6U6K7</accession>
<protein>
    <submittedName>
        <fullName evidence="4">RNA-binding protein</fullName>
    </submittedName>
</protein>
<name>A0AAW6U6K7_9BACT</name>
<dbReference type="InterPro" id="IPR052462">
    <property type="entry name" value="SLIRP/GR-RBP-like"/>
</dbReference>
<dbReference type="InterPro" id="IPR035979">
    <property type="entry name" value="RBD_domain_sf"/>
</dbReference>
<keyword evidence="1" id="KW-0694">RNA-binding</keyword>
<feature type="domain" description="RRM" evidence="3">
    <location>
        <begin position="1"/>
        <end position="79"/>
    </location>
</feature>
<evidence type="ECO:0000256" key="2">
    <source>
        <dbReference type="SAM" id="MobiDB-lite"/>
    </source>
</evidence>
<gene>
    <name evidence="4" type="ORF">QJ522_19140</name>
</gene>
<dbReference type="SMART" id="SM00360">
    <property type="entry name" value="RRM"/>
    <property type="match status" value="1"/>
</dbReference>
<dbReference type="PROSITE" id="PS50102">
    <property type="entry name" value="RRM"/>
    <property type="match status" value="1"/>
</dbReference>
<evidence type="ECO:0000313" key="5">
    <source>
        <dbReference type="Proteomes" id="UP001431776"/>
    </source>
</evidence>
<dbReference type="Gene3D" id="3.30.70.330">
    <property type="match status" value="1"/>
</dbReference>
<feature type="region of interest" description="Disordered" evidence="2">
    <location>
        <begin position="70"/>
        <end position="135"/>
    </location>
</feature>
<dbReference type="Proteomes" id="UP001431776">
    <property type="component" value="Unassembled WGS sequence"/>
</dbReference>
<dbReference type="InterPro" id="IPR000504">
    <property type="entry name" value="RRM_dom"/>
</dbReference>
<dbReference type="InterPro" id="IPR048289">
    <property type="entry name" value="RRM2_NsCP33-like"/>
</dbReference>
<dbReference type="GO" id="GO:0003723">
    <property type="term" value="F:RNA binding"/>
    <property type="evidence" value="ECO:0007669"/>
    <property type="project" value="UniProtKB-KW"/>
</dbReference>